<protein>
    <submittedName>
        <fullName evidence="2">DUF3157 family protein</fullName>
    </submittedName>
</protein>
<feature type="signal peptide" evidence="1">
    <location>
        <begin position="1"/>
        <end position="20"/>
    </location>
</feature>
<reference evidence="3" key="1">
    <citation type="journal article" date="2019" name="Int. J. Syst. Evol. Microbiol.">
        <title>The Global Catalogue of Microorganisms (GCM) 10K type strain sequencing project: providing services to taxonomists for standard genome sequencing and annotation.</title>
        <authorList>
            <consortium name="The Broad Institute Genomics Platform"/>
            <consortium name="The Broad Institute Genome Sequencing Center for Infectious Disease"/>
            <person name="Wu L."/>
            <person name="Ma J."/>
        </authorList>
    </citation>
    <scope>NUCLEOTIDE SEQUENCE [LARGE SCALE GENOMIC DNA]</scope>
    <source>
        <strain evidence="3">CCUG 54939</strain>
    </source>
</reference>
<gene>
    <name evidence="2" type="ORF">ACFOSS_11700</name>
</gene>
<name>A0ABV8CPK9_9GAMM</name>
<evidence type="ECO:0000256" key="1">
    <source>
        <dbReference type="SAM" id="SignalP"/>
    </source>
</evidence>
<dbReference type="PROSITE" id="PS51257">
    <property type="entry name" value="PROKAR_LIPOPROTEIN"/>
    <property type="match status" value="1"/>
</dbReference>
<keyword evidence="3" id="KW-1185">Reference proteome</keyword>
<evidence type="ECO:0000313" key="3">
    <source>
        <dbReference type="Proteomes" id="UP001595692"/>
    </source>
</evidence>
<keyword evidence="1" id="KW-0732">Signal</keyword>
<accession>A0ABV8CPK9</accession>
<dbReference type="Proteomes" id="UP001595692">
    <property type="component" value="Unassembled WGS sequence"/>
</dbReference>
<dbReference type="Pfam" id="PF11355">
    <property type="entry name" value="DUF3157"/>
    <property type="match status" value="1"/>
</dbReference>
<comment type="caution">
    <text evidence="2">The sequence shown here is derived from an EMBL/GenBank/DDBJ whole genome shotgun (WGS) entry which is preliminary data.</text>
</comment>
<organism evidence="2 3">
    <name type="scientific">Pseudaeromonas sharmana</name>
    <dbReference type="NCBI Taxonomy" id="328412"/>
    <lineage>
        <taxon>Bacteria</taxon>
        <taxon>Pseudomonadati</taxon>
        <taxon>Pseudomonadota</taxon>
        <taxon>Gammaproteobacteria</taxon>
        <taxon>Aeromonadales</taxon>
        <taxon>Aeromonadaceae</taxon>
        <taxon>Pseudaeromonas</taxon>
    </lineage>
</organism>
<feature type="chain" id="PRO_5045377116" evidence="1">
    <location>
        <begin position="21"/>
        <end position="187"/>
    </location>
</feature>
<evidence type="ECO:0000313" key="2">
    <source>
        <dbReference type="EMBL" id="MFC3914130.1"/>
    </source>
</evidence>
<dbReference type="InterPro" id="IPR021501">
    <property type="entry name" value="DUF3157"/>
</dbReference>
<sequence length="187" mass="20875">MMLPRTLFICLIASLCACHAAVIEQVTLKDGRQIAINDDYSWNVILTETNTAAPEAVAADAITSSRKANLSAQALANPALLHDTVSQGVRVQLIPHPDQAASGQIELSVSNLQETSVVQIMGRISFYDQQGVWLADQETRFWQAEYRLPETYLRKQQIRPFTTEPLSIPQDAVINMTRLTILKVERR</sequence>
<proteinExistence type="predicted"/>
<dbReference type="EMBL" id="JBHSAF010000014">
    <property type="protein sequence ID" value="MFC3914130.1"/>
    <property type="molecule type" value="Genomic_DNA"/>
</dbReference>